<sequence>MATKLKQVYLLKEYHSEFECKSSNKGEYHGQLGLFQPQLQTFKHYPNEKYEEKEICDIKNAIDQFSQPPVNNL</sequence>
<evidence type="ECO:0000313" key="1">
    <source>
        <dbReference type="EMBL" id="CAL8135653.1"/>
    </source>
</evidence>
<reference evidence="1 2" key="1">
    <citation type="submission" date="2024-08" db="EMBL/GenBank/DDBJ databases">
        <authorList>
            <person name="Cucini C."/>
            <person name="Frati F."/>
        </authorList>
    </citation>
    <scope>NUCLEOTIDE SEQUENCE [LARGE SCALE GENOMIC DNA]</scope>
</reference>
<organism evidence="1 2">
    <name type="scientific">Orchesella dallaii</name>
    <dbReference type="NCBI Taxonomy" id="48710"/>
    <lineage>
        <taxon>Eukaryota</taxon>
        <taxon>Metazoa</taxon>
        <taxon>Ecdysozoa</taxon>
        <taxon>Arthropoda</taxon>
        <taxon>Hexapoda</taxon>
        <taxon>Collembola</taxon>
        <taxon>Entomobryomorpha</taxon>
        <taxon>Entomobryoidea</taxon>
        <taxon>Orchesellidae</taxon>
        <taxon>Orchesellinae</taxon>
        <taxon>Orchesella</taxon>
    </lineage>
</organism>
<keyword evidence="2" id="KW-1185">Reference proteome</keyword>
<dbReference type="EMBL" id="CAXLJM020000109">
    <property type="protein sequence ID" value="CAL8135653.1"/>
    <property type="molecule type" value="Genomic_DNA"/>
</dbReference>
<comment type="caution">
    <text evidence="1">The sequence shown here is derived from an EMBL/GenBank/DDBJ whole genome shotgun (WGS) entry which is preliminary data.</text>
</comment>
<evidence type="ECO:0000313" key="2">
    <source>
        <dbReference type="Proteomes" id="UP001642540"/>
    </source>
</evidence>
<name>A0ABP1RTR5_9HEXA</name>
<accession>A0ABP1RTR5</accession>
<gene>
    <name evidence="1" type="ORF">ODALV1_LOCUS26074</name>
</gene>
<dbReference type="Proteomes" id="UP001642540">
    <property type="component" value="Unassembled WGS sequence"/>
</dbReference>
<proteinExistence type="predicted"/>
<protein>
    <submittedName>
        <fullName evidence="1">Uncharacterized protein</fullName>
    </submittedName>
</protein>